<feature type="region of interest" description="Disordered" evidence="1">
    <location>
        <begin position="110"/>
        <end position="144"/>
    </location>
</feature>
<dbReference type="OrthoDB" id="3928413at2759"/>
<feature type="non-terminal residue" evidence="2">
    <location>
        <position position="246"/>
    </location>
</feature>
<protein>
    <submittedName>
        <fullName evidence="2">Uncharacterized protein</fullName>
    </submittedName>
</protein>
<proteinExistence type="predicted"/>
<reference evidence="2" key="2">
    <citation type="submission" date="2021-08" db="EMBL/GenBank/DDBJ databases">
        <authorList>
            <person name="Gostincar C."/>
            <person name="Sun X."/>
            <person name="Song Z."/>
            <person name="Gunde-Cimerman N."/>
        </authorList>
    </citation>
    <scope>NUCLEOTIDE SEQUENCE</scope>
    <source>
        <strain evidence="2">EXF-9911</strain>
    </source>
</reference>
<feature type="region of interest" description="Disordered" evidence="1">
    <location>
        <begin position="46"/>
        <end position="82"/>
    </location>
</feature>
<accession>A0A9P8E8C3</accession>
<dbReference type="AlphaFoldDB" id="A0A9P8E8C3"/>
<evidence type="ECO:0000256" key="1">
    <source>
        <dbReference type="SAM" id="MobiDB-lite"/>
    </source>
</evidence>
<name>A0A9P8E8C3_AURME</name>
<feature type="compositionally biased region" description="Basic and acidic residues" evidence="1">
    <location>
        <begin position="110"/>
        <end position="137"/>
    </location>
</feature>
<evidence type="ECO:0000313" key="2">
    <source>
        <dbReference type="EMBL" id="KAG9683021.1"/>
    </source>
</evidence>
<dbReference type="EMBL" id="JAHFXF010000747">
    <property type="protein sequence ID" value="KAG9683021.1"/>
    <property type="molecule type" value="Genomic_DNA"/>
</dbReference>
<evidence type="ECO:0000313" key="3">
    <source>
        <dbReference type="Proteomes" id="UP000779574"/>
    </source>
</evidence>
<feature type="compositionally biased region" description="Low complexity" evidence="1">
    <location>
        <begin position="53"/>
        <end position="75"/>
    </location>
</feature>
<dbReference type="Proteomes" id="UP000779574">
    <property type="component" value="Unassembled WGS sequence"/>
</dbReference>
<sequence>MTMDTSIPLLDQLNILLDHLDKNPAFNLKLKRSQPSTKNYQSHFLPFATMNPSDNTQINDSNSDSDNKSSSSNASIPRYGGYKHSSPVYEDFEMWNSVCEDAEPGWEWKESRRLEGKEQKQPKQETKETGQKEKEGEEKEEIAGATRIQSPATALAISRLGSPFVYQKSIHAARSQSQALANTLHDVEESDAKLGDDQSRPNFKHDIQSRQNLALELEQLHIVLVESEDVIEQSQPVRGIGRCVLM</sequence>
<organism evidence="2 3">
    <name type="scientific">Aureobasidium melanogenum</name>
    <name type="common">Aureobasidium pullulans var. melanogenum</name>
    <dbReference type="NCBI Taxonomy" id="46634"/>
    <lineage>
        <taxon>Eukaryota</taxon>
        <taxon>Fungi</taxon>
        <taxon>Dikarya</taxon>
        <taxon>Ascomycota</taxon>
        <taxon>Pezizomycotina</taxon>
        <taxon>Dothideomycetes</taxon>
        <taxon>Dothideomycetidae</taxon>
        <taxon>Dothideales</taxon>
        <taxon>Saccotheciaceae</taxon>
        <taxon>Aureobasidium</taxon>
    </lineage>
</organism>
<gene>
    <name evidence="2" type="ORF">KCU76_g13403</name>
</gene>
<reference evidence="2" key="1">
    <citation type="journal article" date="2021" name="J Fungi (Basel)">
        <title>Virulence traits and population genomics of the black yeast Aureobasidium melanogenum.</title>
        <authorList>
            <person name="Cernosa A."/>
            <person name="Sun X."/>
            <person name="Gostincar C."/>
            <person name="Fang C."/>
            <person name="Gunde-Cimerman N."/>
            <person name="Song Z."/>
        </authorList>
    </citation>
    <scope>NUCLEOTIDE SEQUENCE</scope>
    <source>
        <strain evidence="2">EXF-9911</strain>
    </source>
</reference>
<comment type="caution">
    <text evidence="2">The sequence shown here is derived from an EMBL/GenBank/DDBJ whole genome shotgun (WGS) entry which is preliminary data.</text>
</comment>